<evidence type="ECO:0000313" key="1">
    <source>
        <dbReference type="EMBL" id="EMS53404.1"/>
    </source>
</evidence>
<dbReference type="AlphaFoldDB" id="M7ZZ45"/>
<sequence length="206" mass="22346">MASASPGESGCGCGSKLLQGVRLLGKQLDLEIKGGTVLVAQHTHDELNIIEGELAPLRLEERGGGVKPLLGQGRRLEPHKDIRRRVRHIDCGTLEGGLRPLGGRVGDRKLGIVQIVLDQQDGPDEITACPVEVACGLFFTKASEVAHHEAAESERRIREVAPEEGDGEALRRSHHRHHAIVLSELIHYLAILLDQEGADITELNVC</sequence>
<dbReference type="EMBL" id="KD195376">
    <property type="protein sequence ID" value="EMS53404.1"/>
    <property type="molecule type" value="Genomic_DNA"/>
</dbReference>
<protein>
    <submittedName>
        <fullName evidence="1">Uncharacterized protein</fullName>
    </submittedName>
</protein>
<proteinExistence type="predicted"/>
<reference evidence="1" key="1">
    <citation type="journal article" date="2013" name="Nature">
        <title>Draft genome of the wheat A-genome progenitor Triticum urartu.</title>
        <authorList>
            <person name="Ling H.Q."/>
            <person name="Zhao S."/>
            <person name="Liu D."/>
            <person name="Wang J."/>
            <person name="Sun H."/>
            <person name="Zhang C."/>
            <person name="Fan H."/>
            <person name="Li D."/>
            <person name="Dong L."/>
            <person name="Tao Y."/>
            <person name="Gao C."/>
            <person name="Wu H."/>
            <person name="Li Y."/>
            <person name="Cui Y."/>
            <person name="Guo X."/>
            <person name="Zheng S."/>
            <person name="Wang B."/>
            <person name="Yu K."/>
            <person name="Liang Q."/>
            <person name="Yang W."/>
            <person name="Lou X."/>
            <person name="Chen J."/>
            <person name="Feng M."/>
            <person name="Jian J."/>
            <person name="Zhang X."/>
            <person name="Luo G."/>
            <person name="Jiang Y."/>
            <person name="Liu J."/>
            <person name="Wang Z."/>
            <person name="Sha Y."/>
            <person name="Zhang B."/>
            <person name="Wu H."/>
            <person name="Tang D."/>
            <person name="Shen Q."/>
            <person name="Xue P."/>
            <person name="Zou S."/>
            <person name="Wang X."/>
            <person name="Liu X."/>
            <person name="Wang F."/>
            <person name="Yang Y."/>
            <person name="An X."/>
            <person name="Dong Z."/>
            <person name="Zhang K."/>
            <person name="Zhang X."/>
            <person name="Luo M.C."/>
            <person name="Dvorak J."/>
            <person name="Tong Y."/>
            <person name="Wang J."/>
            <person name="Yang H."/>
            <person name="Li Z."/>
            <person name="Wang D."/>
            <person name="Zhang A."/>
            <person name="Wang J."/>
        </authorList>
    </citation>
    <scope>NUCLEOTIDE SEQUENCE</scope>
</reference>
<name>M7ZZ45_TRIUA</name>
<gene>
    <name evidence="1" type="ORF">TRIUR3_12312</name>
</gene>
<accession>M7ZZ45</accession>
<organism evidence="1">
    <name type="scientific">Triticum urartu</name>
    <name type="common">Red wild einkorn</name>
    <name type="synonym">Crithodium urartu</name>
    <dbReference type="NCBI Taxonomy" id="4572"/>
    <lineage>
        <taxon>Eukaryota</taxon>
        <taxon>Viridiplantae</taxon>
        <taxon>Streptophyta</taxon>
        <taxon>Embryophyta</taxon>
        <taxon>Tracheophyta</taxon>
        <taxon>Spermatophyta</taxon>
        <taxon>Magnoliopsida</taxon>
        <taxon>Liliopsida</taxon>
        <taxon>Poales</taxon>
        <taxon>Poaceae</taxon>
        <taxon>BOP clade</taxon>
        <taxon>Pooideae</taxon>
        <taxon>Triticodae</taxon>
        <taxon>Triticeae</taxon>
        <taxon>Triticinae</taxon>
        <taxon>Triticum</taxon>
    </lineage>
</organism>